<dbReference type="GO" id="GO:0010143">
    <property type="term" value="P:cutin biosynthetic process"/>
    <property type="evidence" value="ECO:0007669"/>
    <property type="project" value="TreeGrafter"/>
</dbReference>
<comment type="similarity">
    <text evidence="2">Belongs to the GPAT/DAPAT family.</text>
</comment>
<feature type="transmembrane region" description="Helical" evidence="8">
    <location>
        <begin position="15"/>
        <end position="40"/>
    </location>
</feature>
<keyword evidence="6 8" id="KW-0472">Membrane</keyword>
<evidence type="ECO:0000256" key="5">
    <source>
        <dbReference type="ARBA" id="ARBA00022989"/>
    </source>
</evidence>
<accession>A0AAV1RUZ0</accession>
<feature type="domain" description="Phospholipid/glycerol acyltransferase" evidence="9">
    <location>
        <begin position="280"/>
        <end position="382"/>
    </location>
</feature>
<comment type="subcellular location">
    <subcellularLocation>
        <location evidence="1">Membrane</location>
        <topology evidence="1">Multi-pass membrane protein</topology>
    </subcellularLocation>
</comment>
<proteinExistence type="inferred from homology"/>
<gene>
    <name evidence="10" type="ORF">DCAF_LOCUS15602</name>
</gene>
<dbReference type="PANTHER" id="PTHR15486:SF62">
    <property type="entry name" value="GLYCEROL-3-PHOSPHATE ACYLTRANSFERASE 2-RELATED"/>
    <property type="match status" value="1"/>
</dbReference>
<evidence type="ECO:0000313" key="10">
    <source>
        <dbReference type="EMBL" id="CAK7340519.1"/>
    </source>
</evidence>
<reference evidence="10 11" key="1">
    <citation type="submission" date="2024-01" db="EMBL/GenBank/DDBJ databases">
        <authorList>
            <person name="Waweru B."/>
        </authorList>
    </citation>
    <scope>NUCLEOTIDE SEQUENCE [LARGE SCALE GENOMIC DNA]</scope>
</reference>
<dbReference type="GO" id="GO:0016791">
    <property type="term" value="F:phosphatase activity"/>
    <property type="evidence" value="ECO:0007669"/>
    <property type="project" value="TreeGrafter"/>
</dbReference>
<keyword evidence="7" id="KW-0012">Acyltransferase</keyword>
<evidence type="ECO:0000256" key="6">
    <source>
        <dbReference type="ARBA" id="ARBA00023136"/>
    </source>
</evidence>
<keyword evidence="4 8" id="KW-0812">Transmembrane</keyword>
<dbReference type="InterPro" id="IPR002123">
    <property type="entry name" value="Plipid/glycerol_acylTrfase"/>
</dbReference>
<keyword evidence="3" id="KW-0808">Transferase</keyword>
<dbReference type="Pfam" id="PF23270">
    <property type="entry name" value="HAD_RAM2_N"/>
    <property type="match status" value="1"/>
</dbReference>
<dbReference type="SMART" id="SM00563">
    <property type="entry name" value="PlsC"/>
    <property type="match status" value="1"/>
</dbReference>
<evidence type="ECO:0000313" key="11">
    <source>
        <dbReference type="Proteomes" id="UP001314170"/>
    </source>
</evidence>
<sequence>MFHVEGGLSKSSSVFPYFMLVAFEAGSPLRAFILLLLYPFICLVGEELGLKIMVFVSFVGIKADSFIIGRAVLPKFFLEDVGYEGFDIVMRCGRKIGVSDLPRVMVDGYLRHFLGIEVVVGRELKVVGGCFVGLMEEKKTSEVVVDKILREEQKEHEVIGFGSLNKSFDQHFLSHCKEVYLVSEAEKKTWQILPRNKYPKPLIFHDGRLAFRPTPLATLAMFIWFPFGFILFLIRTILGLLLPYKLSVPILSLTGMRGITVVKPKSFTSELNSEEKTKGTLYVCNHRSLFDPILARSLAVMKPLTAVTYSLSRVCELISPIKTVRLTRNREQDFNLMEKLLSEGDLVICPEGTTCREPYLLRFSPMFAELTDSIVPMATNTQVSMFYPTTASGFKCLDPFFLLMNPIVNITFRVLEKLPESLTCRHGGKSKFEVANHVQAQIAKALDFECTSLTRKDKYIFLAGCARGIVLEV</sequence>
<dbReference type="Pfam" id="PF01553">
    <property type="entry name" value="Acyltransferase"/>
    <property type="match status" value="1"/>
</dbReference>
<evidence type="ECO:0000256" key="8">
    <source>
        <dbReference type="SAM" id="Phobius"/>
    </source>
</evidence>
<feature type="transmembrane region" description="Helical" evidence="8">
    <location>
        <begin position="221"/>
        <end position="242"/>
    </location>
</feature>
<dbReference type="GO" id="GO:0016020">
    <property type="term" value="C:membrane"/>
    <property type="evidence" value="ECO:0007669"/>
    <property type="project" value="UniProtKB-SubCell"/>
</dbReference>
<organism evidence="10 11">
    <name type="scientific">Dovyalis caffra</name>
    <dbReference type="NCBI Taxonomy" id="77055"/>
    <lineage>
        <taxon>Eukaryota</taxon>
        <taxon>Viridiplantae</taxon>
        <taxon>Streptophyta</taxon>
        <taxon>Embryophyta</taxon>
        <taxon>Tracheophyta</taxon>
        <taxon>Spermatophyta</taxon>
        <taxon>Magnoliopsida</taxon>
        <taxon>eudicotyledons</taxon>
        <taxon>Gunneridae</taxon>
        <taxon>Pentapetalae</taxon>
        <taxon>rosids</taxon>
        <taxon>fabids</taxon>
        <taxon>Malpighiales</taxon>
        <taxon>Salicaceae</taxon>
        <taxon>Flacourtieae</taxon>
        <taxon>Dovyalis</taxon>
    </lineage>
</organism>
<dbReference type="Proteomes" id="UP001314170">
    <property type="component" value="Unassembled WGS sequence"/>
</dbReference>
<evidence type="ECO:0000256" key="2">
    <source>
        <dbReference type="ARBA" id="ARBA00007937"/>
    </source>
</evidence>
<dbReference type="GO" id="GO:0090447">
    <property type="term" value="F:glycerol-3-phosphate 2-O-acyltransferase activity"/>
    <property type="evidence" value="ECO:0007669"/>
    <property type="project" value="TreeGrafter"/>
</dbReference>
<evidence type="ECO:0000259" key="9">
    <source>
        <dbReference type="SMART" id="SM00563"/>
    </source>
</evidence>
<comment type="caution">
    <text evidence="10">The sequence shown here is derived from an EMBL/GenBank/DDBJ whole genome shotgun (WGS) entry which is preliminary data.</text>
</comment>
<keyword evidence="5 8" id="KW-1133">Transmembrane helix</keyword>
<evidence type="ECO:0000256" key="7">
    <source>
        <dbReference type="ARBA" id="ARBA00023315"/>
    </source>
</evidence>
<dbReference type="EMBL" id="CAWUPB010001160">
    <property type="protein sequence ID" value="CAK7340519.1"/>
    <property type="molecule type" value="Genomic_DNA"/>
</dbReference>
<evidence type="ECO:0000256" key="4">
    <source>
        <dbReference type="ARBA" id="ARBA00022692"/>
    </source>
</evidence>
<dbReference type="PANTHER" id="PTHR15486">
    <property type="entry name" value="ANCIENT UBIQUITOUS PROTEIN"/>
    <property type="match status" value="1"/>
</dbReference>
<dbReference type="SUPFAM" id="SSF69593">
    <property type="entry name" value="Glycerol-3-phosphate (1)-acyltransferase"/>
    <property type="match status" value="1"/>
</dbReference>
<dbReference type="AlphaFoldDB" id="A0AAV1RUZ0"/>
<protein>
    <recommendedName>
        <fullName evidence="9">Phospholipid/glycerol acyltransferase domain-containing protein</fullName>
    </recommendedName>
</protein>
<name>A0AAV1RUZ0_9ROSI</name>
<keyword evidence="11" id="KW-1185">Reference proteome</keyword>
<evidence type="ECO:0000256" key="1">
    <source>
        <dbReference type="ARBA" id="ARBA00004141"/>
    </source>
</evidence>
<dbReference type="InterPro" id="IPR056462">
    <property type="entry name" value="HAD_RAM2/GPAT1-8"/>
</dbReference>
<evidence type="ECO:0000256" key="3">
    <source>
        <dbReference type="ARBA" id="ARBA00022679"/>
    </source>
</evidence>